<feature type="domain" description="Fungal-type protein kinase" evidence="5">
    <location>
        <begin position="2"/>
        <end position="192"/>
    </location>
</feature>
<evidence type="ECO:0000313" key="7">
    <source>
        <dbReference type="Proteomes" id="UP000270866"/>
    </source>
</evidence>
<feature type="region of interest" description="Disordered" evidence="4">
    <location>
        <begin position="56"/>
        <end position="112"/>
    </location>
</feature>
<evidence type="ECO:0000256" key="2">
    <source>
        <dbReference type="ARBA" id="ARBA00047899"/>
    </source>
</evidence>
<dbReference type="EMBL" id="MRCU01000010">
    <property type="protein sequence ID" value="RKK10972.1"/>
    <property type="molecule type" value="Genomic_DNA"/>
</dbReference>
<comment type="catalytic activity">
    <reaction evidence="2">
        <text>L-threonyl-[protein] + ATP = O-phospho-L-threonyl-[protein] + ADP + H(+)</text>
        <dbReference type="Rhea" id="RHEA:46608"/>
        <dbReference type="Rhea" id="RHEA-COMP:11060"/>
        <dbReference type="Rhea" id="RHEA-COMP:11605"/>
        <dbReference type="ChEBI" id="CHEBI:15378"/>
        <dbReference type="ChEBI" id="CHEBI:30013"/>
        <dbReference type="ChEBI" id="CHEBI:30616"/>
        <dbReference type="ChEBI" id="CHEBI:61977"/>
        <dbReference type="ChEBI" id="CHEBI:456216"/>
        <dbReference type="EC" id="2.7.11.1"/>
    </reaction>
</comment>
<sequence>MTCWKAHPEGQQETPLVIEDSWQHPERDEKGEPLRDVTDDDDIRNNVWRGLDMTHAANYRPGRPMPRNNIVSGTSREGHSSASASRKRSSCQAGALLHSSKRSRSVSSTKAASPLPNWIHRRVILRDYVMPIYKASSRSALLAAFERCIEGHEPLHKARFLHRDISVNNLMINEDDDNSSWPSVLIHLGLAIPPELMPLPGHLAPDIPQSHPPTVDNSCFPFRCWDKI</sequence>
<evidence type="ECO:0000259" key="5">
    <source>
        <dbReference type="Pfam" id="PF17667"/>
    </source>
</evidence>
<accession>A0A3L6N0Z4</accession>
<reference evidence="6 7" key="1">
    <citation type="journal article" date="2018" name="Sci. Rep.">
        <title>Characterisation of pathogen-specific regions and novel effector candidates in Fusarium oxysporum f. sp. cepae.</title>
        <authorList>
            <person name="Armitage A.D."/>
            <person name="Taylor A."/>
            <person name="Sobczyk M.K."/>
            <person name="Baxter L."/>
            <person name="Greenfield B.P."/>
            <person name="Bates H.J."/>
            <person name="Wilson F."/>
            <person name="Jackson A.C."/>
            <person name="Ott S."/>
            <person name="Harrison R.J."/>
            <person name="Clarkson J.P."/>
        </authorList>
    </citation>
    <scope>NUCLEOTIDE SEQUENCE [LARGE SCALE GENOMIC DNA]</scope>
    <source>
        <strain evidence="6 7">FoC_Fus2</strain>
    </source>
</reference>
<dbReference type="Proteomes" id="UP000270866">
    <property type="component" value="Unassembled WGS sequence"/>
</dbReference>
<dbReference type="AlphaFoldDB" id="A0A3L6N0Z4"/>
<feature type="compositionally biased region" description="Basic and acidic residues" evidence="4">
    <location>
        <begin position="21"/>
        <end position="37"/>
    </location>
</feature>
<dbReference type="InterPro" id="IPR011009">
    <property type="entry name" value="Kinase-like_dom_sf"/>
</dbReference>
<evidence type="ECO:0000256" key="3">
    <source>
        <dbReference type="ARBA" id="ARBA00048679"/>
    </source>
</evidence>
<dbReference type="PANTHER" id="PTHR38248">
    <property type="entry name" value="FUNK1 6"/>
    <property type="match status" value="1"/>
</dbReference>
<name>A0A3L6N0Z4_FUSOX</name>
<dbReference type="SUPFAM" id="SSF56112">
    <property type="entry name" value="Protein kinase-like (PK-like)"/>
    <property type="match status" value="1"/>
</dbReference>
<dbReference type="Gene3D" id="1.10.510.10">
    <property type="entry name" value="Transferase(Phosphotransferase) domain 1"/>
    <property type="match status" value="1"/>
</dbReference>
<evidence type="ECO:0000256" key="1">
    <source>
        <dbReference type="ARBA" id="ARBA00012513"/>
    </source>
</evidence>
<dbReference type="GO" id="GO:0004674">
    <property type="term" value="F:protein serine/threonine kinase activity"/>
    <property type="evidence" value="ECO:0007669"/>
    <property type="project" value="UniProtKB-EC"/>
</dbReference>
<protein>
    <recommendedName>
        <fullName evidence="1">non-specific serine/threonine protein kinase</fullName>
        <ecNumber evidence="1">2.7.11.1</ecNumber>
    </recommendedName>
</protein>
<dbReference type="InterPro" id="IPR040976">
    <property type="entry name" value="Pkinase_fungal"/>
</dbReference>
<organism evidence="6 7">
    <name type="scientific">Fusarium oxysporum f. sp. cepae</name>
    <dbReference type="NCBI Taxonomy" id="396571"/>
    <lineage>
        <taxon>Eukaryota</taxon>
        <taxon>Fungi</taxon>
        <taxon>Dikarya</taxon>
        <taxon>Ascomycota</taxon>
        <taxon>Pezizomycotina</taxon>
        <taxon>Sordariomycetes</taxon>
        <taxon>Hypocreomycetidae</taxon>
        <taxon>Hypocreales</taxon>
        <taxon>Nectriaceae</taxon>
        <taxon>Fusarium</taxon>
        <taxon>Fusarium oxysporum species complex</taxon>
    </lineage>
</organism>
<dbReference type="Pfam" id="PF17667">
    <property type="entry name" value="Pkinase_fungal"/>
    <property type="match status" value="1"/>
</dbReference>
<proteinExistence type="predicted"/>
<comment type="caution">
    <text evidence="6">The sequence shown here is derived from an EMBL/GenBank/DDBJ whole genome shotgun (WGS) entry which is preliminary data.</text>
</comment>
<comment type="catalytic activity">
    <reaction evidence="3">
        <text>L-seryl-[protein] + ATP = O-phospho-L-seryl-[protein] + ADP + H(+)</text>
        <dbReference type="Rhea" id="RHEA:17989"/>
        <dbReference type="Rhea" id="RHEA-COMP:9863"/>
        <dbReference type="Rhea" id="RHEA-COMP:11604"/>
        <dbReference type="ChEBI" id="CHEBI:15378"/>
        <dbReference type="ChEBI" id="CHEBI:29999"/>
        <dbReference type="ChEBI" id="CHEBI:30616"/>
        <dbReference type="ChEBI" id="CHEBI:83421"/>
        <dbReference type="ChEBI" id="CHEBI:456216"/>
        <dbReference type="EC" id="2.7.11.1"/>
    </reaction>
</comment>
<dbReference type="PANTHER" id="PTHR38248:SF2">
    <property type="entry name" value="FUNK1 11"/>
    <property type="match status" value="1"/>
</dbReference>
<feature type="region of interest" description="Disordered" evidence="4">
    <location>
        <begin position="21"/>
        <end position="41"/>
    </location>
</feature>
<gene>
    <name evidence="6" type="ORF">BFJ65_g14966</name>
</gene>
<dbReference type="PROSITE" id="PS00109">
    <property type="entry name" value="PROTEIN_KINASE_TYR"/>
    <property type="match status" value="1"/>
</dbReference>
<dbReference type="EC" id="2.7.11.1" evidence="1"/>
<evidence type="ECO:0000313" key="6">
    <source>
        <dbReference type="EMBL" id="RKK10972.1"/>
    </source>
</evidence>
<dbReference type="InterPro" id="IPR008266">
    <property type="entry name" value="Tyr_kinase_AS"/>
</dbReference>
<evidence type="ECO:0000256" key="4">
    <source>
        <dbReference type="SAM" id="MobiDB-lite"/>
    </source>
</evidence>